<dbReference type="Gene3D" id="3.20.20.80">
    <property type="entry name" value="Glycosidases"/>
    <property type="match status" value="1"/>
</dbReference>
<organism evidence="2 3">
    <name type="scientific">Trichodelitschia bisporula</name>
    <dbReference type="NCBI Taxonomy" id="703511"/>
    <lineage>
        <taxon>Eukaryota</taxon>
        <taxon>Fungi</taxon>
        <taxon>Dikarya</taxon>
        <taxon>Ascomycota</taxon>
        <taxon>Pezizomycotina</taxon>
        <taxon>Dothideomycetes</taxon>
        <taxon>Dothideomycetes incertae sedis</taxon>
        <taxon>Phaeotrichales</taxon>
        <taxon>Phaeotrichaceae</taxon>
        <taxon>Trichodelitschia</taxon>
    </lineage>
</organism>
<dbReference type="InterPro" id="IPR006047">
    <property type="entry name" value="GH13_cat_dom"/>
</dbReference>
<protein>
    <submittedName>
        <fullName evidence="2">Glycoside hydrolase</fullName>
    </submittedName>
</protein>
<dbReference type="Gene3D" id="2.60.40.1180">
    <property type="entry name" value="Golgi alpha-mannosidase II"/>
    <property type="match status" value="1"/>
</dbReference>
<dbReference type="GO" id="GO:0016787">
    <property type="term" value="F:hydrolase activity"/>
    <property type="evidence" value="ECO:0007669"/>
    <property type="project" value="UniProtKB-KW"/>
</dbReference>
<dbReference type="GO" id="GO:2001070">
    <property type="term" value="F:starch binding"/>
    <property type="evidence" value="ECO:0007669"/>
    <property type="project" value="InterPro"/>
</dbReference>
<dbReference type="Pfam" id="PF00128">
    <property type="entry name" value="Alpha-amylase"/>
    <property type="match status" value="1"/>
</dbReference>
<dbReference type="EMBL" id="ML996693">
    <property type="protein sequence ID" value="KAF2401421.1"/>
    <property type="molecule type" value="Genomic_DNA"/>
</dbReference>
<evidence type="ECO:0000313" key="3">
    <source>
        <dbReference type="Proteomes" id="UP000799640"/>
    </source>
</evidence>
<dbReference type="PANTHER" id="PTHR43002">
    <property type="entry name" value="GLYCOGEN DEBRANCHING ENZYME"/>
    <property type="match status" value="1"/>
</dbReference>
<dbReference type="InterPro" id="IPR013780">
    <property type="entry name" value="Glyco_hydro_b"/>
</dbReference>
<dbReference type="SMART" id="SM00642">
    <property type="entry name" value="Aamy"/>
    <property type="match status" value="1"/>
</dbReference>
<keyword evidence="2" id="KW-0378">Hydrolase</keyword>
<reference evidence="2" key="1">
    <citation type="journal article" date="2020" name="Stud. Mycol.">
        <title>101 Dothideomycetes genomes: a test case for predicting lifestyles and emergence of pathogens.</title>
        <authorList>
            <person name="Haridas S."/>
            <person name="Albert R."/>
            <person name="Binder M."/>
            <person name="Bloem J."/>
            <person name="Labutti K."/>
            <person name="Salamov A."/>
            <person name="Andreopoulos B."/>
            <person name="Baker S."/>
            <person name="Barry K."/>
            <person name="Bills G."/>
            <person name="Bluhm B."/>
            <person name="Cannon C."/>
            <person name="Castanera R."/>
            <person name="Culley D."/>
            <person name="Daum C."/>
            <person name="Ezra D."/>
            <person name="Gonzalez J."/>
            <person name="Henrissat B."/>
            <person name="Kuo A."/>
            <person name="Liang C."/>
            <person name="Lipzen A."/>
            <person name="Lutzoni F."/>
            <person name="Magnuson J."/>
            <person name="Mondo S."/>
            <person name="Nolan M."/>
            <person name="Ohm R."/>
            <person name="Pangilinan J."/>
            <person name="Park H.-J."/>
            <person name="Ramirez L."/>
            <person name="Alfaro M."/>
            <person name="Sun H."/>
            <person name="Tritt A."/>
            <person name="Yoshinaga Y."/>
            <person name="Zwiers L.-H."/>
            <person name="Turgeon B."/>
            <person name="Goodwin S."/>
            <person name="Spatafora J."/>
            <person name="Crous P."/>
            <person name="Grigoriev I."/>
        </authorList>
    </citation>
    <scope>NUCLEOTIDE SEQUENCE</scope>
    <source>
        <strain evidence="2">CBS 262.69</strain>
    </source>
</reference>
<dbReference type="Gene3D" id="2.60.40.10">
    <property type="entry name" value="Immunoglobulins"/>
    <property type="match status" value="1"/>
</dbReference>
<feature type="domain" description="CBM20" evidence="1">
    <location>
        <begin position="17"/>
        <end position="143"/>
    </location>
</feature>
<gene>
    <name evidence="2" type="ORF">EJ06DRAFT_529551</name>
</gene>
<evidence type="ECO:0000259" key="1">
    <source>
        <dbReference type="PROSITE" id="PS51166"/>
    </source>
</evidence>
<accession>A0A6G1HZT1</accession>
<dbReference type="InterPro" id="IPR013783">
    <property type="entry name" value="Ig-like_fold"/>
</dbReference>
<dbReference type="OrthoDB" id="204980at2759"/>
<dbReference type="SUPFAM" id="SSF51445">
    <property type="entry name" value="(Trans)glycosidases"/>
    <property type="match status" value="1"/>
</dbReference>
<dbReference type="InterPro" id="IPR002044">
    <property type="entry name" value="CBM20"/>
</dbReference>
<dbReference type="PROSITE" id="PS51166">
    <property type="entry name" value="CBM20"/>
    <property type="match status" value="1"/>
</dbReference>
<dbReference type="Proteomes" id="UP000799640">
    <property type="component" value="Unassembled WGS sequence"/>
</dbReference>
<dbReference type="InterPro" id="IPR017853">
    <property type="entry name" value="GH"/>
</dbReference>
<sequence>MSLPPLFHTTASLGALQPSPNVPSVTFRLYFPASFPTHITSIRVIGDFQPHTTPTASAWDPSSAPALFASVPQAEGTFWTLALNARLPAGFYEYQYVVTFDDGSAPRIVADPCARYAGRGANRSGFVIGGSTAAENEVTPLAARKPLGDLVVYELHALDFTDEFRGGRAPLDALRDKLDYLVDLGVNALLIMPWTAWKDALFDWGYQPFQYFAISYAYANDVNRPEEKISWLKRLISACHERGIHVIMDGVYNHCDESFPYKSFYLRPDDCPYTAQPFGGTFPGLQDLDFNNQCTQDFIRDVCLYWISQFKIDGIRFDNTVNFYVPGNPRGLPELLQSIEDYVTADGQQNFSMTLEHLDLDAANLVSTTAATSYWDNAIYGQAASALWSGTISPLYLAALNNTQYVSPGKTATLYLSNHDHSTIAWAAGAPTLSGGGAWFRTQPHVIALLTASGTPLIPAGQEWAEDYWIPEDDAGSGRRVRARPLRWAGTTDAFGKPLGQLYRKMLKLRAEHPALRGPGFYPPKWEGWMQQFDAQGFGVDVQRGLVVYHRYGNGDDGALERFYILLNFGVAAQTVQMQFAEDGEWEDVLADSTVKVAGNRLTVTVESNWGHIFFKKTA</sequence>
<proteinExistence type="predicted"/>
<dbReference type="GO" id="GO:0005975">
    <property type="term" value="P:carbohydrate metabolic process"/>
    <property type="evidence" value="ECO:0007669"/>
    <property type="project" value="InterPro"/>
</dbReference>
<name>A0A6G1HZT1_9PEZI</name>
<evidence type="ECO:0000313" key="2">
    <source>
        <dbReference type="EMBL" id="KAF2401421.1"/>
    </source>
</evidence>
<keyword evidence="3" id="KW-1185">Reference proteome</keyword>
<dbReference type="AlphaFoldDB" id="A0A6G1HZT1"/>